<protein>
    <submittedName>
        <fullName evidence="2">Uncharacterized protein</fullName>
    </submittedName>
</protein>
<evidence type="ECO:0000256" key="1">
    <source>
        <dbReference type="SAM" id="MobiDB-lite"/>
    </source>
</evidence>
<accession>F2RK52</accession>
<evidence type="ECO:0000313" key="3">
    <source>
        <dbReference type="Proteomes" id="UP000006854"/>
    </source>
</evidence>
<gene>
    <name evidence="2" type="ordered locus">SVEN_4500</name>
</gene>
<dbReference type="eggNOG" id="ENOG502ZV3W">
    <property type="taxonomic scope" value="Bacteria"/>
</dbReference>
<reference evidence="2 3" key="1">
    <citation type="journal article" date="2011" name="BMC Genomics">
        <title>Genome-wide analysis of the role of GlnR in Streptomyces venezuelae provides new insights into global nitrogen regulation in actinomycetes.</title>
        <authorList>
            <person name="Pullan S.T."/>
            <person name="Bibb M.J."/>
            <person name="Merrick M."/>
        </authorList>
    </citation>
    <scope>NUCLEOTIDE SEQUENCE [LARGE SCALE GENOMIC DNA]</scope>
    <source>
        <strain evidence="3">ATCC 10712 / CBS 650.69 / DSM 40230 / JCM 4526 / NBRC 13096 / PD 04745</strain>
    </source>
</reference>
<dbReference type="AlphaFoldDB" id="F2RK52"/>
<dbReference type="PATRIC" id="fig|953739.5.peg.7002"/>
<dbReference type="HOGENOM" id="CLU_143553_1_0_11"/>
<dbReference type="STRING" id="953739.SVEN_4500"/>
<dbReference type="RefSeq" id="WP_015035687.1">
    <property type="nucleotide sequence ID" value="NC_018750.1"/>
</dbReference>
<name>F2RK52_STRVP</name>
<keyword evidence="3" id="KW-1185">Reference proteome</keyword>
<organism evidence="2 3">
    <name type="scientific">Streptomyces venezuelae (strain ATCC 10712 / CBS 650.69 / DSM 40230 / JCM 4526 / NBRC 13096 / PD 04745)</name>
    <dbReference type="NCBI Taxonomy" id="953739"/>
    <lineage>
        <taxon>Bacteria</taxon>
        <taxon>Bacillati</taxon>
        <taxon>Actinomycetota</taxon>
        <taxon>Actinomycetes</taxon>
        <taxon>Kitasatosporales</taxon>
        <taxon>Streptomycetaceae</taxon>
        <taxon>Streptomyces</taxon>
    </lineage>
</organism>
<dbReference type="KEGG" id="sve:SVEN_4500"/>
<dbReference type="GeneID" id="51865064"/>
<feature type="compositionally biased region" description="Polar residues" evidence="1">
    <location>
        <begin position="30"/>
        <end position="47"/>
    </location>
</feature>
<dbReference type="Proteomes" id="UP000006854">
    <property type="component" value="Chromosome"/>
</dbReference>
<evidence type="ECO:0000313" key="2">
    <source>
        <dbReference type="EMBL" id="CCA57786.1"/>
    </source>
</evidence>
<proteinExistence type="predicted"/>
<sequence>MADTGSTNGTENGTGVDRAAARGAIHVTNTGGNVTIGDHNTVTSTVTGAAPDRDPRQEALLQAIRKLRADLGGIVPSEQTAALDGELADAEEEIEDLGRADTARLTRLRRALTDAGAVTGILASGVAVGQAVGTLLGG</sequence>
<feature type="region of interest" description="Disordered" evidence="1">
    <location>
        <begin position="30"/>
        <end position="53"/>
    </location>
</feature>
<dbReference type="EMBL" id="FR845719">
    <property type="protein sequence ID" value="CCA57786.1"/>
    <property type="molecule type" value="Genomic_DNA"/>
</dbReference>